<accession>A0A8J8GMN0</accession>
<dbReference type="OrthoDB" id="195574at2157"/>
<dbReference type="InterPro" id="IPR055237">
    <property type="entry name" value="Cdc6_lid"/>
</dbReference>
<evidence type="ECO:0000256" key="5">
    <source>
        <dbReference type="HAMAP-Rule" id="MF_01407"/>
    </source>
</evidence>
<comment type="similarity">
    <text evidence="1 5">Belongs to the CDC6/cdc18 family.</text>
</comment>
<organism evidence="8 9">
    <name type="scientific">Haloterrigena gelatinilytica</name>
    <dbReference type="NCBI Taxonomy" id="2741724"/>
    <lineage>
        <taxon>Archaea</taxon>
        <taxon>Methanobacteriati</taxon>
        <taxon>Methanobacteriota</taxon>
        <taxon>Stenosarchaea group</taxon>
        <taxon>Halobacteria</taxon>
        <taxon>Halobacteriales</taxon>
        <taxon>Natrialbaceae</taxon>
        <taxon>Haloterrigena</taxon>
    </lineage>
</organism>
<dbReference type="Gene3D" id="1.10.10.10">
    <property type="entry name" value="Winged helix-like DNA-binding domain superfamily/Winged helix DNA-binding domain"/>
    <property type="match status" value="1"/>
</dbReference>
<dbReference type="InterPro" id="IPR014277">
    <property type="entry name" value="Orc1/Cdc6_arc"/>
</dbReference>
<keyword evidence="3 5" id="KW-0547">Nucleotide-binding</keyword>
<keyword evidence="2 5" id="KW-0235">DNA replication</keyword>
<evidence type="ECO:0000313" key="8">
    <source>
        <dbReference type="EMBL" id="NUB91087.1"/>
    </source>
</evidence>
<evidence type="ECO:0000313" key="9">
    <source>
        <dbReference type="Proteomes" id="UP000728647"/>
    </source>
</evidence>
<dbReference type="SMART" id="SM00382">
    <property type="entry name" value="AAA"/>
    <property type="match status" value="1"/>
</dbReference>
<dbReference type="InterPro" id="IPR003959">
    <property type="entry name" value="ATPase_AAA_core"/>
</dbReference>
<evidence type="ECO:0000256" key="3">
    <source>
        <dbReference type="ARBA" id="ARBA00022741"/>
    </source>
</evidence>
<proteinExistence type="inferred from homology"/>
<comment type="caution">
    <text evidence="8">The sequence shown here is derived from an EMBL/GenBank/DDBJ whole genome shotgun (WGS) entry which is preliminary data.</text>
</comment>
<feature type="binding site" evidence="5">
    <location>
        <begin position="65"/>
        <end position="69"/>
    </location>
    <ligand>
        <name>ATP</name>
        <dbReference type="ChEBI" id="CHEBI:30616"/>
    </ligand>
</feature>
<dbReference type="Pfam" id="PF22703">
    <property type="entry name" value="Cdc6_lid"/>
    <property type="match status" value="1"/>
</dbReference>
<feature type="binding site" evidence="5">
    <location>
        <position position="213"/>
    </location>
    <ligand>
        <name>ATP</name>
        <dbReference type="ChEBI" id="CHEBI:30616"/>
    </ligand>
</feature>
<dbReference type="CDD" id="cd00009">
    <property type="entry name" value="AAA"/>
    <property type="match status" value="1"/>
</dbReference>
<protein>
    <recommendedName>
        <fullName evidence="5">ORC1-type DNA replication protein</fullName>
    </recommendedName>
</protein>
<dbReference type="Pfam" id="PF09079">
    <property type="entry name" value="WHD_Cdc6"/>
    <property type="match status" value="1"/>
</dbReference>
<dbReference type="InterPro" id="IPR027417">
    <property type="entry name" value="P-loop_NTPase"/>
</dbReference>
<evidence type="ECO:0000256" key="1">
    <source>
        <dbReference type="ARBA" id="ARBA00006184"/>
    </source>
</evidence>
<dbReference type="InterPro" id="IPR036388">
    <property type="entry name" value="WH-like_DNA-bd_sf"/>
</dbReference>
<comment type="function">
    <text evidence="5">Involved in regulation of DNA replication.</text>
</comment>
<dbReference type="SUPFAM" id="SSF46785">
    <property type="entry name" value="Winged helix' DNA-binding domain"/>
    <property type="match status" value="1"/>
</dbReference>
<name>A0A8J8GMN0_9EURY</name>
<dbReference type="CDD" id="cd08768">
    <property type="entry name" value="Cdc6_C"/>
    <property type="match status" value="1"/>
</dbReference>
<dbReference type="InterPro" id="IPR036390">
    <property type="entry name" value="WH_DNA-bd_sf"/>
</dbReference>
<dbReference type="NCBIfam" id="TIGR02928">
    <property type="entry name" value="orc1/cdc6 family replication initiation protein"/>
    <property type="match status" value="1"/>
</dbReference>
<dbReference type="Pfam" id="PF00004">
    <property type="entry name" value="AAA"/>
    <property type="match status" value="1"/>
</dbReference>
<feature type="domain" description="Cdc6 C-terminal" evidence="7">
    <location>
        <begin position="309"/>
        <end position="390"/>
    </location>
</feature>
<dbReference type="PANTHER" id="PTHR10763:SF26">
    <property type="entry name" value="CELL DIVISION CONTROL PROTEIN 6 HOMOLOG"/>
    <property type="match status" value="1"/>
</dbReference>
<keyword evidence="4 5" id="KW-0067">ATP-binding</keyword>
<evidence type="ECO:0000256" key="2">
    <source>
        <dbReference type="ARBA" id="ARBA00022705"/>
    </source>
</evidence>
<evidence type="ECO:0000259" key="6">
    <source>
        <dbReference type="SMART" id="SM00382"/>
    </source>
</evidence>
<dbReference type="EMBL" id="JABURA010000001">
    <property type="protein sequence ID" value="NUB91087.1"/>
    <property type="molecule type" value="Genomic_DNA"/>
</dbReference>
<dbReference type="SMART" id="SM01074">
    <property type="entry name" value="Cdc6_C"/>
    <property type="match status" value="1"/>
</dbReference>
<dbReference type="Gene3D" id="3.40.50.300">
    <property type="entry name" value="P-loop containing nucleotide triphosphate hydrolases"/>
    <property type="match status" value="1"/>
</dbReference>
<dbReference type="Gene3D" id="1.10.8.60">
    <property type="match status" value="1"/>
</dbReference>
<evidence type="ECO:0000259" key="7">
    <source>
        <dbReference type="SMART" id="SM01074"/>
    </source>
</evidence>
<dbReference type="PANTHER" id="PTHR10763">
    <property type="entry name" value="CELL DIVISION CONTROL PROTEIN 6-RELATED"/>
    <property type="match status" value="1"/>
</dbReference>
<dbReference type="InterPro" id="IPR015163">
    <property type="entry name" value="Cdc6_C"/>
</dbReference>
<dbReference type="RefSeq" id="WP_174701755.1">
    <property type="nucleotide sequence ID" value="NZ_JABURA010000001.1"/>
</dbReference>
<evidence type="ECO:0000256" key="4">
    <source>
        <dbReference type="ARBA" id="ARBA00022840"/>
    </source>
</evidence>
<dbReference type="InterPro" id="IPR003593">
    <property type="entry name" value="AAA+_ATPase"/>
</dbReference>
<feature type="binding site" evidence="5">
    <location>
        <position position="225"/>
    </location>
    <ligand>
        <name>ATP</name>
        <dbReference type="ChEBI" id="CHEBI:30616"/>
    </ligand>
</feature>
<dbReference type="Proteomes" id="UP000728647">
    <property type="component" value="Unassembled WGS sequence"/>
</dbReference>
<dbReference type="InterPro" id="IPR050311">
    <property type="entry name" value="ORC1/CDC6"/>
</dbReference>
<dbReference type="AlphaFoldDB" id="A0A8J8GMN0"/>
<dbReference type="GO" id="GO:0005524">
    <property type="term" value="F:ATP binding"/>
    <property type="evidence" value="ECO:0007669"/>
    <property type="project" value="UniProtKB-UniRule"/>
</dbReference>
<dbReference type="HAMAP" id="MF_01407">
    <property type="entry name" value="ORC1_type_DNA_replic_protein"/>
    <property type="match status" value="1"/>
</dbReference>
<feature type="domain" description="AAA+ ATPase" evidence="6">
    <location>
        <begin position="53"/>
        <end position="222"/>
    </location>
</feature>
<dbReference type="SUPFAM" id="SSF52540">
    <property type="entry name" value="P-loop containing nucleoside triphosphate hydrolases"/>
    <property type="match status" value="1"/>
</dbReference>
<sequence>MNGNVFDNQPDNQIFKNIQALDPDRTPAKEEFVERDDEMQEIISILRFIEMGGASNFLVTGPSGVGKTMAVKIILRDLEDYLDGNIRSVYLTDLENELRTLRKLSTHPSINLGYRGTDLNEYYDRLAEKLIAEDLKLILVLDELEKLFLAQSGKSHGNSFLKKLLEARKQVVNADTDGTLLVIGISNNARLGEYMNTKVTSRFGHETVHFPKYDAIELRKILESRCEKAFRPNAIDDGVISKIAAVVAQNGGDAREAIQVLRKAGELALDDGASKVTNGGHVDQARQLIEADKIVDTVRSLSPQSHIVVYAVLSLFEEGQTPITTGDCYSEYRDVCAQSDKEPISQRRVRDLITELDMLGVVQATITSQGKYGRTSRIKVNLEERTINELQEFIEEEYDL</sequence>
<gene>
    <name evidence="8" type="ORF">HT576_08645</name>
</gene>
<reference evidence="8" key="1">
    <citation type="submission" date="2020-06" db="EMBL/GenBank/DDBJ databases">
        <title>Haloterrigena sp. nov., an extremely halophilic archaeon isolated from a saline sediment.</title>
        <authorList>
            <person name="Liu B.-B."/>
        </authorList>
    </citation>
    <scope>NUCLEOTIDE SEQUENCE</scope>
    <source>
        <strain evidence="8">SYSU A121-1</strain>
    </source>
</reference>
<dbReference type="GO" id="GO:0006260">
    <property type="term" value="P:DNA replication"/>
    <property type="evidence" value="ECO:0007669"/>
    <property type="project" value="UniProtKB-UniRule"/>
</dbReference>